<dbReference type="InterPro" id="IPR036909">
    <property type="entry name" value="Cyt_c-like_dom_sf"/>
</dbReference>
<dbReference type="GO" id="GO:0009055">
    <property type="term" value="F:electron transfer activity"/>
    <property type="evidence" value="ECO:0007669"/>
    <property type="project" value="InterPro"/>
</dbReference>
<evidence type="ECO:0000313" key="1">
    <source>
        <dbReference type="EMBL" id="CDL72910.1"/>
    </source>
</evidence>
<feature type="non-terminal residue" evidence="1">
    <location>
        <position position="75"/>
    </location>
</feature>
<name>W1IBT0_9BACT</name>
<gene>
    <name evidence="1" type="primary">ccp</name>
</gene>
<dbReference type="SUPFAM" id="SSF46626">
    <property type="entry name" value="Cytochrome c"/>
    <property type="match status" value="1"/>
</dbReference>
<keyword evidence="1" id="KW-0560">Oxidoreductase</keyword>
<reference evidence="1" key="1">
    <citation type="submission" date="2013-11" db="EMBL/GenBank/DDBJ databases">
        <title>The gill chamber epibiosis of deep-sea shrimp Rimicaris exoculata: an in-depth metagenomic investigation and discovery of Zetaproteobacteria.</title>
        <authorList>
            <person name="Jan C."/>
            <person name="Petersen J.M."/>
            <person name="Werner J."/>
            <person name="Teeling H."/>
            <person name="Huang S."/>
            <person name="Glockner F.O."/>
            <person name="Golyshina O.V."/>
            <person name="Dubilier N."/>
            <person name="Golyshin P.N."/>
            <person name="Jebbar M."/>
            <person name="Cambon-Bonavita M.-A."/>
        </authorList>
    </citation>
    <scope>NUCLEOTIDE SEQUENCE</scope>
</reference>
<dbReference type="GO" id="GO:0004601">
    <property type="term" value="F:peroxidase activity"/>
    <property type="evidence" value="ECO:0007669"/>
    <property type="project" value="UniProtKB-KW"/>
</dbReference>
<feature type="non-terminal residue" evidence="1">
    <location>
        <position position="1"/>
    </location>
</feature>
<keyword evidence="1" id="KW-0575">Peroxidase</keyword>
<dbReference type="EMBL" id="HG799303">
    <property type="protein sequence ID" value="CDL72910.1"/>
    <property type="molecule type" value="Genomic_DNA"/>
</dbReference>
<sequence length="75" mass="8355">IKKHYENCTILHNGAVWSLEEAVKIMGETQLGMELNDADTKAIVTFLKSLDGEMPRITYPHLPAVTATTPKPEMD</sequence>
<dbReference type="GO" id="GO:0020037">
    <property type="term" value="F:heme binding"/>
    <property type="evidence" value="ECO:0007669"/>
    <property type="project" value="InterPro"/>
</dbReference>
<proteinExistence type="predicted"/>
<dbReference type="Gene3D" id="1.10.760.10">
    <property type="entry name" value="Cytochrome c-like domain"/>
    <property type="match status" value="1"/>
</dbReference>
<organism evidence="1">
    <name type="scientific">uncultured Campylobacterota bacterium</name>
    <dbReference type="NCBI Taxonomy" id="120858"/>
    <lineage>
        <taxon>Bacteria</taxon>
        <taxon>Pseudomonadati</taxon>
        <taxon>Campylobacterota</taxon>
        <taxon>environmental samples</taxon>
    </lineage>
</organism>
<dbReference type="AlphaFoldDB" id="W1IBT0"/>
<protein>
    <submittedName>
        <fullName evidence="1">Cytochrome c peroxidase</fullName>
    </submittedName>
</protein>
<accession>W1IBT0</accession>